<accession>A0A9W6ZBQ4</accession>
<keyword evidence="3" id="KW-0479">Metal-binding</keyword>
<dbReference type="SUPFAM" id="SSF57850">
    <property type="entry name" value="RING/U-box"/>
    <property type="match status" value="1"/>
</dbReference>
<comment type="caution">
    <text evidence="11">The sequence shown here is derived from an EMBL/GenBank/DDBJ whole genome shotgun (WGS) entry which is preliminary data.</text>
</comment>
<dbReference type="InterPro" id="IPR013083">
    <property type="entry name" value="Znf_RING/FYVE/PHD"/>
</dbReference>
<evidence type="ECO:0000256" key="1">
    <source>
        <dbReference type="ARBA" id="ARBA00004370"/>
    </source>
</evidence>
<evidence type="ECO:0000256" key="4">
    <source>
        <dbReference type="ARBA" id="ARBA00022771"/>
    </source>
</evidence>
<dbReference type="Proteomes" id="UP001165160">
    <property type="component" value="Unassembled WGS sequence"/>
</dbReference>
<organism evidence="11 12">
    <name type="scientific">Triparma verrucosa</name>
    <dbReference type="NCBI Taxonomy" id="1606542"/>
    <lineage>
        <taxon>Eukaryota</taxon>
        <taxon>Sar</taxon>
        <taxon>Stramenopiles</taxon>
        <taxon>Ochrophyta</taxon>
        <taxon>Bolidophyceae</taxon>
        <taxon>Parmales</taxon>
        <taxon>Triparmaceae</taxon>
        <taxon>Triparma</taxon>
    </lineage>
</organism>
<dbReference type="GO" id="GO:0008270">
    <property type="term" value="F:zinc ion binding"/>
    <property type="evidence" value="ECO:0007669"/>
    <property type="project" value="UniProtKB-KW"/>
</dbReference>
<evidence type="ECO:0000256" key="9">
    <source>
        <dbReference type="SAM" id="MobiDB-lite"/>
    </source>
</evidence>
<evidence type="ECO:0000259" key="10">
    <source>
        <dbReference type="PROSITE" id="PS50089"/>
    </source>
</evidence>
<proteinExistence type="predicted"/>
<evidence type="ECO:0000256" key="8">
    <source>
        <dbReference type="PROSITE-ProRule" id="PRU00175"/>
    </source>
</evidence>
<feature type="domain" description="RING-type" evidence="10">
    <location>
        <begin position="277"/>
        <end position="319"/>
    </location>
</feature>
<dbReference type="SMART" id="SM00184">
    <property type="entry name" value="RING"/>
    <property type="match status" value="1"/>
</dbReference>
<evidence type="ECO:0000256" key="2">
    <source>
        <dbReference type="ARBA" id="ARBA00022692"/>
    </source>
</evidence>
<keyword evidence="4 8" id="KW-0863">Zinc-finger</keyword>
<dbReference type="InterPro" id="IPR053238">
    <property type="entry name" value="RING-H2_zinc_finger"/>
</dbReference>
<dbReference type="EMBL" id="BRXX01000583">
    <property type="protein sequence ID" value="GMH48367.1"/>
    <property type="molecule type" value="Genomic_DNA"/>
</dbReference>
<dbReference type="Pfam" id="PF13639">
    <property type="entry name" value="zf-RING_2"/>
    <property type="match status" value="1"/>
</dbReference>
<dbReference type="Pfam" id="PF02225">
    <property type="entry name" value="PA"/>
    <property type="match status" value="1"/>
</dbReference>
<protein>
    <recommendedName>
        <fullName evidence="10">RING-type domain-containing protein</fullName>
    </recommendedName>
</protein>
<feature type="region of interest" description="Disordered" evidence="9">
    <location>
        <begin position="326"/>
        <end position="350"/>
    </location>
</feature>
<dbReference type="PROSITE" id="PS50089">
    <property type="entry name" value="ZF_RING_2"/>
    <property type="match status" value="1"/>
</dbReference>
<keyword evidence="5" id="KW-0862">Zinc</keyword>
<evidence type="ECO:0000313" key="11">
    <source>
        <dbReference type="EMBL" id="GMH48367.1"/>
    </source>
</evidence>
<dbReference type="InterPro" id="IPR003137">
    <property type="entry name" value="PA_domain"/>
</dbReference>
<sequence>MSRMVQPHCVSCDETSSQSVGETCDICGDVIIDLSAQQRQRALEERLRRAQEAVQGMEHAQVEGLAPGVLRELGGILVEGMVDGEALTGGEDVTRGEGEWETVPPELMMGGGGGQQSSSVPTSSACLSKIPRIIIDSRSAILHECVLKLEGGKEIDATVGELGKEPPYSIEGVFAGEVAGGVEGKVALMRRGGGVTFAKKAAEAQSAGAVGLIVVQNVGIWPYVMKDSKNEAEALGVTIPVIMIKRNAGEQLIADCKCAVGPKVSITANKIGEEDGCIICREGFSVGETVLRMPTCSHSFHEACALQWLKAHNNCPVCRRELPTDDEEYERERRRQGRNYAGGGGEDNNNNWEELLFG</sequence>
<keyword evidence="7" id="KW-0472">Membrane</keyword>
<dbReference type="PANTHER" id="PTHR14155:SF627">
    <property type="entry name" value="OS06G0192800 PROTEIN"/>
    <property type="match status" value="1"/>
</dbReference>
<dbReference type="InterPro" id="IPR046450">
    <property type="entry name" value="PA_dom_sf"/>
</dbReference>
<dbReference type="GO" id="GO:0016020">
    <property type="term" value="C:membrane"/>
    <property type="evidence" value="ECO:0007669"/>
    <property type="project" value="UniProtKB-SubCell"/>
</dbReference>
<evidence type="ECO:0000256" key="5">
    <source>
        <dbReference type="ARBA" id="ARBA00022833"/>
    </source>
</evidence>
<reference evidence="12" key="1">
    <citation type="journal article" date="2023" name="Commun. Biol.">
        <title>Genome analysis of Parmales, the sister group of diatoms, reveals the evolutionary specialization of diatoms from phago-mixotrophs to photoautotrophs.</title>
        <authorList>
            <person name="Ban H."/>
            <person name="Sato S."/>
            <person name="Yoshikawa S."/>
            <person name="Yamada K."/>
            <person name="Nakamura Y."/>
            <person name="Ichinomiya M."/>
            <person name="Sato N."/>
            <person name="Blanc-Mathieu R."/>
            <person name="Endo H."/>
            <person name="Kuwata A."/>
            <person name="Ogata H."/>
        </authorList>
    </citation>
    <scope>NUCLEOTIDE SEQUENCE [LARGE SCALE GENOMIC DNA]</scope>
    <source>
        <strain evidence="12">NIES 3699</strain>
    </source>
</reference>
<evidence type="ECO:0000313" key="12">
    <source>
        <dbReference type="Proteomes" id="UP001165160"/>
    </source>
</evidence>
<dbReference type="Gene3D" id="3.50.30.30">
    <property type="match status" value="1"/>
</dbReference>
<dbReference type="Gene3D" id="3.30.40.10">
    <property type="entry name" value="Zinc/RING finger domain, C3HC4 (zinc finger)"/>
    <property type="match status" value="1"/>
</dbReference>
<keyword evidence="12" id="KW-1185">Reference proteome</keyword>
<comment type="subcellular location">
    <subcellularLocation>
        <location evidence="1">Membrane</location>
    </subcellularLocation>
</comment>
<name>A0A9W6ZBQ4_9STRA</name>
<evidence type="ECO:0000256" key="3">
    <source>
        <dbReference type="ARBA" id="ARBA00022723"/>
    </source>
</evidence>
<gene>
    <name evidence="11" type="ORF">TrVE_jg9376</name>
</gene>
<dbReference type="InterPro" id="IPR001841">
    <property type="entry name" value="Znf_RING"/>
</dbReference>
<dbReference type="AlphaFoldDB" id="A0A9W6ZBQ4"/>
<evidence type="ECO:0000256" key="6">
    <source>
        <dbReference type="ARBA" id="ARBA00022989"/>
    </source>
</evidence>
<keyword evidence="2" id="KW-0812">Transmembrane</keyword>
<dbReference type="SUPFAM" id="SSF52025">
    <property type="entry name" value="PA domain"/>
    <property type="match status" value="1"/>
</dbReference>
<evidence type="ECO:0000256" key="7">
    <source>
        <dbReference type="ARBA" id="ARBA00023136"/>
    </source>
</evidence>
<keyword evidence="6" id="KW-1133">Transmembrane helix</keyword>
<dbReference type="PANTHER" id="PTHR14155">
    <property type="entry name" value="RING FINGER DOMAIN-CONTAINING"/>
    <property type="match status" value="1"/>
</dbReference>